<organism evidence="1 2">
    <name type="scientific">Cucumis sativus</name>
    <name type="common">Cucumber</name>
    <dbReference type="NCBI Taxonomy" id="3659"/>
    <lineage>
        <taxon>Eukaryota</taxon>
        <taxon>Viridiplantae</taxon>
        <taxon>Streptophyta</taxon>
        <taxon>Embryophyta</taxon>
        <taxon>Tracheophyta</taxon>
        <taxon>Spermatophyta</taxon>
        <taxon>Magnoliopsida</taxon>
        <taxon>eudicotyledons</taxon>
        <taxon>Gunneridae</taxon>
        <taxon>Pentapetalae</taxon>
        <taxon>rosids</taxon>
        <taxon>fabids</taxon>
        <taxon>Cucurbitales</taxon>
        <taxon>Cucurbitaceae</taxon>
        <taxon>Benincaseae</taxon>
        <taxon>Cucumis</taxon>
    </lineage>
</organism>
<dbReference type="STRING" id="3659.A0A0A0L9X9"/>
<sequence>MIETALAVRFPAGANFCYSSAVSYHRPAWTSEDVTSIGNASSFCRLLHSCTSDVHWKRCQRLNSRSLLGRSYLKKIGIQASAEPLGSASDPIKQNRGLQYHPSEELVKSITEIADDVRPTSAETTRTIIEVNSKATLMFAGLINDEVQENIIWPELPYVTDAHGSMSYILEFTILKLKAILGQPSLLFY</sequence>
<name>A0A0A0L9X9_CUCSA</name>
<keyword evidence="2" id="KW-1185">Reference proteome</keyword>
<dbReference type="EMBL" id="CM002924">
    <property type="protein sequence ID" value="KGN57422.1"/>
    <property type="molecule type" value="Genomic_DNA"/>
</dbReference>
<dbReference type="PANTHER" id="PTHR13343">
    <property type="entry name" value="CREG1 PROTEIN"/>
    <property type="match status" value="1"/>
</dbReference>
<accession>A0A0A0L9X9</accession>
<dbReference type="AlphaFoldDB" id="A0A0A0L9X9"/>
<evidence type="ECO:0000313" key="1">
    <source>
        <dbReference type="EMBL" id="KGN57422.1"/>
    </source>
</evidence>
<dbReference type="PANTHER" id="PTHR13343:SF28">
    <property type="entry name" value="PENTATRICOPEPTIDE REPEAT (PPR) SUPERFAMILY PROTEIN"/>
    <property type="match status" value="1"/>
</dbReference>
<reference evidence="1 2" key="2">
    <citation type="journal article" date="2009" name="PLoS ONE">
        <title>An integrated genetic and cytogenetic map of the cucumber genome.</title>
        <authorList>
            <person name="Ren Y."/>
            <person name="Zhang Z."/>
            <person name="Liu J."/>
            <person name="Staub J.E."/>
            <person name="Han Y."/>
            <person name="Cheng Z."/>
            <person name="Li X."/>
            <person name="Lu J."/>
            <person name="Miao H."/>
            <person name="Kang H."/>
            <person name="Xie B."/>
            <person name="Gu X."/>
            <person name="Wang X."/>
            <person name="Du Y."/>
            <person name="Jin W."/>
            <person name="Huang S."/>
        </authorList>
    </citation>
    <scope>NUCLEOTIDE SEQUENCE [LARGE SCALE GENOMIC DNA]</scope>
    <source>
        <strain evidence="2">cv. 9930</strain>
    </source>
</reference>
<reference evidence="1 2" key="3">
    <citation type="journal article" date="2010" name="BMC Genomics">
        <title>Transcriptome sequencing and comparative analysis of cucumber flowers with different sex types.</title>
        <authorList>
            <person name="Guo S."/>
            <person name="Zheng Y."/>
            <person name="Joung J.G."/>
            <person name="Liu S."/>
            <person name="Zhang Z."/>
            <person name="Crasta O.R."/>
            <person name="Sobral B.W."/>
            <person name="Xu Y."/>
            <person name="Huang S."/>
            <person name="Fei Z."/>
        </authorList>
    </citation>
    <scope>NUCLEOTIDE SEQUENCE [LARGE SCALE GENOMIC DNA]</scope>
    <source>
        <strain evidence="2">cv. 9930</strain>
    </source>
</reference>
<dbReference type="Gramene" id="KGN57422">
    <property type="protein sequence ID" value="KGN57422"/>
    <property type="gene ID" value="Csa_3G184040"/>
</dbReference>
<reference evidence="1 2" key="4">
    <citation type="journal article" date="2011" name="BMC Genomics">
        <title>RNA-Seq improves annotation of protein-coding genes in the cucumber genome.</title>
        <authorList>
            <person name="Li Z."/>
            <person name="Zhang Z."/>
            <person name="Yan P."/>
            <person name="Huang S."/>
            <person name="Fei Z."/>
            <person name="Lin K."/>
        </authorList>
    </citation>
    <scope>NUCLEOTIDE SEQUENCE [LARGE SCALE GENOMIC DNA]</scope>
    <source>
        <strain evidence="2">cv. 9930</strain>
    </source>
</reference>
<protein>
    <submittedName>
        <fullName evidence="1">Uncharacterized protein</fullName>
    </submittedName>
</protein>
<gene>
    <name evidence="1" type="ORF">Csa_3G184040</name>
</gene>
<dbReference type="Proteomes" id="UP000029981">
    <property type="component" value="Chromosome 3"/>
</dbReference>
<reference evidence="1 2" key="1">
    <citation type="journal article" date="2009" name="Nat. Genet.">
        <title>The genome of the cucumber, Cucumis sativus L.</title>
        <authorList>
            <person name="Huang S."/>
            <person name="Li R."/>
            <person name="Zhang Z."/>
            <person name="Li L."/>
            <person name="Gu X."/>
            <person name="Fan W."/>
            <person name="Lucas W.J."/>
            <person name="Wang X."/>
            <person name="Xie B."/>
            <person name="Ni P."/>
            <person name="Ren Y."/>
            <person name="Zhu H."/>
            <person name="Li J."/>
            <person name="Lin K."/>
            <person name="Jin W."/>
            <person name="Fei Z."/>
            <person name="Li G."/>
            <person name="Staub J."/>
            <person name="Kilian A."/>
            <person name="van der Vossen E.A."/>
            <person name="Wu Y."/>
            <person name="Guo J."/>
            <person name="He J."/>
            <person name="Jia Z."/>
            <person name="Ren Y."/>
            <person name="Tian G."/>
            <person name="Lu Y."/>
            <person name="Ruan J."/>
            <person name="Qian W."/>
            <person name="Wang M."/>
            <person name="Huang Q."/>
            <person name="Li B."/>
            <person name="Xuan Z."/>
            <person name="Cao J."/>
            <person name="Asan"/>
            <person name="Wu Z."/>
            <person name="Zhang J."/>
            <person name="Cai Q."/>
            <person name="Bai Y."/>
            <person name="Zhao B."/>
            <person name="Han Y."/>
            <person name="Li Y."/>
            <person name="Li X."/>
            <person name="Wang S."/>
            <person name="Shi Q."/>
            <person name="Liu S."/>
            <person name="Cho W.K."/>
            <person name="Kim J.Y."/>
            <person name="Xu Y."/>
            <person name="Heller-Uszynska K."/>
            <person name="Miao H."/>
            <person name="Cheng Z."/>
            <person name="Zhang S."/>
            <person name="Wu J."/>
            <person name="Yang Y."/>
            <person name="Kang H."/>
            <person name="Li M."/>
            <person name="Liang H."/>
            <person name="Ren X."/>
            <person name="Shi Z."/>
            <person name="Wen M."/>
            <person name="Jian M."/>
            <person name="Yang H."/>
            <person name="Zhang G."/>
            <person name="Yang Z."/>
            <person name="Chen R."/>
            <person name="Liu S."/>
            <person name="Li J."/>
            <person name="Ma L."/>
            <person name="Liu H."/>
            <person name="Zhou Y."/>
            <person name="Zhao J."/>
            <person name="Fang X."/>
            <person name="Li G."/>
            <person name="Fang L."/>
            <person name="Li Y."/>
            <person name="Liu D."/>
            <person name="Zheng H."/>
            <person name="Zhang Y."/>
            <person name="Qin N."/>
            <person name="Li Z."/>
            <person name="Yang G."/>
            <person name="Yang S."/>
            <person name="Bolund L."/>
            <person name="Kristiansen K."/>
            <person name="Zheng H."/>
            <person name="Li S."/>
            <person name="Zhang X."/>
            <person name="Yang H."/>
            <person name="Wang J."/>
            <person name="Sun R."/>
            <person name="Zhang B."/>
            <person name="Jiang S."/>
            <person name="Wang J."/>
            <person name="Du Y."/>
            <person name="Li S."/>
        </authorList>
    </citation>
    <scope>NUCLEOTIDE SEQUENCE [LARGE SCALE GENOMIC DNA]</scope>
    <source>
        <strain evidence="2">cv. 9930</strain>
    </source>
</reference>
<evidence type="ECO:0000313" key="2">
    <source>
        <dbReference type="Proteomes" id="UP000029981"/>
    </source>
</evidence>
<proteinExistence type="predicted"/>